<organism evidence="2 3">
    <name type="scientific">Psychroserpens algicola</name>
    <dbReference type="NCBI Taxonomy" id="1719034"/>
    <lineage>
        <taxon>Bacteria</taxon>
        <taxon>Pseudomonadati</taxon>
        <taxon>Bacteroidota</taxon>
        <taxon>Flavobacteriia</taxon>
        <taxon>Flavobacteriales</taxon>
        <taxon>Flavobacteriaceae</taxon>
        <taxon>Psychroserpens</taxon>
    </lineage>
</organism>
<evidence type="ECO:0000313" key="3">
    <source>
        <dbReference type="Proteomes" id="UP001203687"/>
    </source>
</evidence>
<dbReference type="EMBL" id="JALPQF010000001">
    <property type="protein sequence ID" value="MCK8479059.1"/>
    <property type="molecule type" value="Genomic_DNA"/>
</dbReference>
<keyword evidence="3" id="KW-1185">Reference proteome</keyword>
<dbReference type="InterPro" id="IPR046551">
    <property type="entry name" value="DUF6705"/>
</dbReference>
<feature type="domain" description="DUF6705" evidence="1">
    <location>
        <begin position="1"/>
        <end position="187"/>
    </location>
</feature>
<name>A0ABT0H3V0_9FLAO</name>
<accession>A0ABT0H3V0</accession>
<sequence>MKKIIVIGLLVLSNLSIAQGPIISLSEYDLNTEYTPNMYISDIDGLFNPFVGTWEWTNGNETLTIVLYKVPQVHTTVGERTFYCDELYGKYKYEQNGTTIINTIDNVEPTIAIKGFKPQGNKVEFLFDDTILEKQGFLEVELINAFGLAKINLKLINRKGVSFILQGDSNYIDDFSIPHNENFVLSKVN</sequence>
<evidence type="ECO:0000259" key="1">
    <source>
        <dbReference type="Pfam" id="PF20448"/>
    </source>
</evidence>
<protein>
    <recommendedName>
        <fullName evidence="1">DUF6705 domain-containing protein</fullName>
    </recommendedName>
</protein>
<gene>
    <name evidence="2" type="ORF">MUY34_00425</name>
</gene>
<comment type="caution">
    <text evidence="2">The sequence shown here is derived from an EMBL/GenBank/DDBJ whole genome shotgun (WGS) entry which is preliminary data.</text>
</comment>
<evidence type="ECO:0000313" key="2">
    <source>
        <dbReference type="EMBL" id="MCK8479059.1"/>
    </source>
</evidence>
<dbReference type="Proteomes" id="UP001203687">
    <property type="component" value="Unassembled WGS sequence"/>
</dbReference>
<dbReference type="RefSeq" id="WP_248411495.1">
    <property type="nucleotide sequence ID" value="NZ_JALPQF010000001.1"/>
</dbReference>
<reference evidence="2" key="1">
    <citation type="submission" date="2022-04" db="EMBL/GenBank/DDBJ databases">
        <authorList>
            <person name="Ren T."/>
        </authorList>
    </citation>
    <scope>NUCLEOTIDE SEQUENCE</scope>
    <source>
        <strain evidence="2">F63249</strain>
    </source>
</reference>
<dbReference type="Pfam" id="PF20448">
    <property type="entry name" value="DUF6705"/>
    <property type="match status" value="1"/>
</dbReference>
<proteinExistence type="predicted"/>